<organism evidence="1 2">
    <name type="scientific">Ajellomyces capsulatus</name>
    <name type="common">Darling's disease fungus</name>
    <name type="synonym">Histoplasma capsulatum</name>
    <dbReference type="NCBI Taxonomy" id="5037"/>
    <lineage>
        <taxon>Eukaryota</taxon>
        <taxon>Fungi</taxon>
        <taxon>Dikarya</taxon>
        <taxon>Ascomycota</taxon>
        <taxon>Pezizomycotina</taxon>
        <taxon>Eurotiomycetes</taxon>
        <taxon>Eurotiomycetidae</taxon>
        <taxon>Onygenales</taxon>
        <taxon>Ajellomycetaceae</taxon>
        <taxon>Histoplasma</taxon>
    </lineage>
</organism>
<protein>
    <submittedName>
        <fullName evidence="1">Uncharacterized protein</fullName>
    </submittedName>
</protein>
<dbReference type="VEuPathDB" id="FungiDB:I7I52_02796"/>
<gene>
    <name evidence="1" type="ORF">I7I52_02796</name>
</gene>
<dbReference type="Proteomes" id="UP000670092">
    <property type="component" value="Unassembled WGS sequence"/>
</dbReference>
<sequence>MTELTGIPISRYISELNAVPSVNYRGETGSYCLAGDPDRSTHHKIQPPFLLTESRYIGILLLGDKSTIWLTP</sequence>
<proteinExistence type="predicted"/>
<reference evidence="1 2" key="1">
    <citation type="submission" date="2021-01" db="EMBL/GenBank/DDBJ databases">
        <title>Chromosome-level genome assembly of a human fungal pathogen reveals clustering of transcriptionally co-regulated genes.</title>
        <authorList>
            <person name="Voorhies M."/>
            <person name="Cohen S."/>
            <person name="Shea T.P."/>
            <person name="Petrus S."/>
            <person name="Munoz J.F."/>
            <person name="Poplawski S."/>
            <person name="Goldman W.E."/>
            <person name="Michael T."/>
            <person name="Cuomo C.A."/>
            <person name="Sil A."/>
            <person name="Beyhan S."/>
        </authorList>
    </citation>
    <scope>NUCLEOTIDE SEQUENCE [LARGE SCALE GENOMIC DNA]</scope>
    <source>
        <strain evidence="1 2">G184AR</strain>
    </source>
</reference>
<evidence type="ECO:0000313" key="2">
    <source>
        <dbReference type="Proteomes" id="UP000670092"/>
    </source>
</evidence>
<evidence type="ECO:0000313" key="1">
    <source>
        <dbReference type="EMBL" id="KAG5304459.1"/>
    </source>
</evidence>
<dbReference type="AlphaFoldDB" id="A0A8H8D820"/>
<accession>A0A8H8D820</accession>
<dbReference type="EMBL" id="JAEVHI010000001">
    <property type="protein sequence ID" value="KAG5304459.1"/>
    <property type="molecule type" value="Genomic_DNA"/>
</dbReference>
<comment type="caution">
    <text evidence="1">The sequence shown here is derived from an EMBL/GenBank/DDBJ whole genome shotgun (WGS) entry which is preliminary data.</text>
</comment>
<name>A0A8H8D820_AJECA</name>